<dbReference type="EMBL" id="REGN01000677">
    <property type="protein sequence ID" value="RNA40107.1"/>
    <property type="molecule type" value="Genomic_DNA"/>
</dbReference>
<evidence type="ECO:0000313" key="1">
    <source>
        <dbReference type="EMBL" id="RNA40107.1"/>
    </source>
</evidence>
<gene>
    <name evidence="1" type="ORF">BpHYR1_005999</name>
</gene>
<dbReference type="AlphaFoldDB" id="A0A3M7SWQ0"/>
<comment type="caution">
    <text evidence="1">The sequence shown here is derived from an EMBL/GenBank/DDBJ whole genome shotgun (WGS) entry which is preliminary data.</text>
</comment>
<proteinExistence type="predicted"/>
<organism evidence="1 2">
    <name type="scientific">Brachionus plicatilis</name>
    <name type="common">Marine rotifer</name>
    <name type="synonym">Brachionus muelleri</name>
    <dbReference type="NCBI Taxonomy" id="10195"/>
    <lineage>
        <taxon>Eukaryota</taxon>
        <taxon>Metazoa</taxon>
        <taxon>Spiralia</taxon>
        <taxon>Gnathifera</taxon>
        <taxon>Rotifera</taxon>
        <taxon>Eurotatoria</taxon>
        <taxon>Monogononta</taxon>
        <taxon>Pseudotrocha</taxon>
        <taxon>Ploima</taxon>
        <taxon>Brachionidae</taxon>
        <taxon>Brachionus</taxon>
    </lineage>
</organism>
<sequence length="154" mass="17226">MVKLLLLGLNSVQPEDTNSSILCGTLLWSFLFQEVEQRRPVSCSPTIGENHQAASDLRWKSRISSFDQIGRADFTRVQRAQRLLNALIAVHIIDGFWTEIFGISGCLTPGNIVLFTSAAYDCEQELQGIAIDQLVTCTAILTEFYEELVKAFLK</sequence>
<name>A0A3M7SWQ0_BRAPC</name>
<accession>A0A3M7SWQ0</accession>
<keyword evidence="2" id="KW-1185">Reference proteome</keyword>
<reference evidence="1 2" key="1">
    <citation type="journal article" date="2018" name="Sci. Rep.">
        <title>Genomic signatures of local adaptation to the degree of environmental predictability in rotifers.</title>
        <authorList>
            <person name="Franch-Gras L."/>
            <person name="Hahn C."/>
            <person name="Garcia-Roger E.M."/>
            <person name="Carmona M.J."/>
            <person name="Serra M."/>
            <person name="Gomez A."/>
        </authorList>
    </citation>
    <scope>NUCLEOTIDE SEQUENCE [LARGE SCALE GENOMIC DNA]</scope>
    <source>
        <strain evidence="1">HYR1</strain>
    </source>
</reference>
<protein>
    <submittedName>
        <fullName evidence="1">Uncharacterized protein</fullName>
    </submittedName>
</protein>
<evidence type="ECO:0000313" key="2">
    <source>
        <dbReference type="Proteomes" id="UP000276133"/>
    </source>
</evidence>
<dbReference type="Proteomes" id="UP000276133">
    <property type="component" value="Unassembled WGS sequence"/>
</dbReference>